<evidence type="ECO:0000256" key="6">
    <source>
        <dbReference type="PROSITE-ProRule" id="PRU00169"/>
    </source>
</evidence>
<sequence length="201" mass="22552">MKILIVDDDRLICKSLRVLLQRESDMEVTGTALNGAEAINACRKELPDIVLMDIQMPIMNGIQATREMKLEWPGLHVMMLTTFKDDKNIRLAIQAGAAGYLIKSTDVSNMAQKLRALVTGSTVLDAEVLKELTSPSRGKELKLLTPRETDICTLVAEGFSNREIAEHLFISEGTVRNTLSVILDKLHLRDRTQLAIYYLKR</sequence>
<dbReference type="AlphaFoldDB" id="A0A1H0F7C0"/>
<dbReference type="RefSeq" id="WP_090842646.1">
    <property type="nucleotide sequence ID" value="NZ_FNIL01000004.1"/>
</dbReference>
<evidence type="ECO:0000259" key="8">
    <source>
        <dbReference type="PROSITE" id="PS50110"/>
    </source>
</evidence>
<dbReference type="PROSITE" id="PS50110">
    <property type="entry name" value="RESPONSE_REGULATORY"/>
    <property type="match status" value="1"/>
</dbReference>
<dbReference type="CDD" id="cd06170">
    <property type="entry name" value="LuxR_C_like"/>
    <property type="match status" value="1"/>
</dbReference>
<dbReference type="Proteomes" id="UP000198778">
    <property type="component" value="Unassembled WGS sequence"/>
</dbReference>
<reference evidence="10" key="1">
    <citation type="submission" date="2016-10" db="EMBL/GenBank/DDBJ databases">
        <authorList>
            <person name="Varghese N."/>
            <person name="Submissions S."/>
        </authorList>
    </citation>
    <scope>NUCLEOTIDE SEQUENCE [LARGE SCALE GENOMIC DNA]</scope>
    <source>
        <strain evidence="10">CGMCC 1.10369</strain>
    </source>
</reference>
<feature type="domain" description="Response regulatory" evidence="8">
    <location>
        <begin position="2"/>
        <end position="118"/>
    </location>
</feature>
<dbReference type="GO" id="GO:0005737">
    <property type="term" value="C:cytoplasm"/>
    <property type="evidence" value="ECO:0007669"/>
    <property type="project" value="UniProtKB-SubCell"/>
</dbReference>
<dbReference type="EMBL" id="FNIL01000004">
    <property type="protein sequence ID" value="SDN90461.1"/>
    <property type="molecule type" value="Genomic_DNA"/>
</dbReference>
<gene>
    <name evidence="9" type="ORF">SAMN04488053_104217</name>
</gene>
<dbReference type="Pfam" id="PF00196">
    <property type="entry name" value="GerE"/>
    <property type="match status" value="1"/>
</dbReference>
<dbReference type="InterPro" id="IPR001789">
    <property type="entry name" value="Sig_transdc_resp-reg_receiver"/>
</dbReference>
<dbReference type="CDD" id="cd17535">
    <property type="entry name" value="REC_NarL-like"/>
    <property type="match status" value="1"/>
</dbReference>
<dbReference type="SMART" id="SM00421">
    <property type="entry name" value="HTH_LUXR"/>
    <property type="match status" value="1"/>
</dbReference>
<dbReference type="STRING" id="745820.SAMN04488053_104217"/>
<evidence type="ECO:0000313" key="9">
    <source>
        <dbReference type="EMBL" id="SDN90461.1"/>
    </source>
</evidence>
<dbReference type="PROSITE" id="PS50043">
    <property type="entry name" value="HTH_LUXR_2"/>
    <property type="match status" value="1"/>
</dbReference>
<keyword evidence="3" id="KW-0805">Transcription regulation</keyword>
<dbReference type="SMART" id="SM00448">
    <property type="entry name" value="REC"/>
    <property type="match status" value="1"/>
</dbReference>
<keyword evidence="2 6" id="KW-0597">Phosphoprotein</keyword>
<dbReference type="OrthoDB" id="9780153at2"/>
<evidence type="ECO:0000256" key="2">
    <source>
        <dbReference type="ARBA" id="ARBA00022553"/>
    </source>
</evidence>
<organism evidence="9 10">
    <name type="scientific">Alkalicoccus daliensis</name>
    <dbReference type="NCBI Taxonomy" id="745820"/>
    <lineage>
        <taxon>Bacteria</taxon>
        <taxon>Bacillati</taxon>
        <taxon>Bacillota</taxon>
        <taxon>Bacilli</taxon>
        <taxon>Bacillales</taxon>
        <taxon>Bacillaceae</taxon>
        <taxon>Alkalicoccus</taxon>
    </lineage>
</organism>
<keyword evidence="5" id="KW-0804">Transcription</keyword>
<evidence type="ECO:0000313" key="10">
    <source>
        <dbReference type="Proteomes" id="UP000198778"/>
    </source>
</evidence>
<protein>
    <submittedName>
        <fullName evidence="9">Two component transcriptional regulator, LuxR family</fullName>
    </submittedName>
</protein>
<evidence type="ECO:0000256" key="1">
    <source>
        <dbReference type="ARBA" id="ARBA00004496"/>
    </source>
</evidence>
<dbReference type="Pfam" id="PF00072">
    <property type="entry name" value="Response_reg"/>
    <property type="match status" value="1"/>
</dbReference>
<evidence type="ECO:0000256" key="3">
    <source>
        <dbReference type="ARBA" id="ARBA00023015"/>
    </source>
</evidence>
<dbReference type="SUPFAM" id="SSF52172">
    <property type="entry name" value="CheY-like"/>
    <property type="match status" value="1"/>
</dbReference>
<feature type="modified residue" description="4-aspartylphosphate" evidence="6">
    <location>
        <position position="53"/>
    </location>
</feature>
<dbReference type="SUPFAM" id="SSF46894">
    <property type="entry name" value="C-terminal effector domain of the bipartite response regulators"/>
    <property type="match status" value="1"/>
</dbReference>
<dbReference type="GO" id="GO:0000160">
    <property type="term" value="P:phosphorelay signal transduction system"/>
    <property type="evidence" value="ECO:0007669"/>
    <property type="project" value="InterPro"/>
</dbReference>
<dbReference type="GO" id="GO:0003677">
    <property type="term" value="F:DNA binding"/>
    <property type="evidence" value="ECO:0007669"/>
    <property type="project" value="UniProtKB-KW"/>
</dbReference>
<evidence type="ECO:0000256" key="5">
    <source>
        <dbReference type="ARBA" id="ARBA00023163"/>
    </source>
</evidence>
<evidence type="ECO:0000259" key="7">
    <source>
        <dbReference type="PROSITE" id="PS50043"/>
    </source>
</evidence>
<dbReference type="Gene3D" id="3.40.50.2300">
    <property type="match status" value="1"/>
</dbReference>
<comment type="subcellular location">
    <subcellularLocation>
        <location evidence="1">Cytoplasm</location>
    </subcellularLocation>
</comment>
<dbReference type="InterPro" id="IPR016032">
    <property type="entry name" value="Sig_transdc_resp-reg_C-effctor"/>
</dbReference>
<evidence type="ECO:0000256" key="4">
    <source>
        <dbReference type="ARBA" id="ARBA00023125"/>
    </source>
</evidence>
<dbReference type="PANTHER" id="PTHR43214">
    <property type="entry name" value="TWO-COMPONENT RESPONSE REGULATOR"/>
    <property type="match status" value="1"/>
</dbReference>
<proteinExistence type="predicted"/>
<accession>A0A1H0F7C0</accession>
<dbReference type="PANTHER" id="PTHR43214:SF40">
    <property type="entry name" value="TRANSCRIPTIONAL REGULATORY PROTEIN LNRK"/>
    <property type="match status" value="1"/>
</dbReference>
<dbReference type="InterPro" id="IPR058245">
    <property type="entry name" value="NreC/VraR/RcsB-like_REC"/>
</dbReference>
<keyword evidence="4" id="KW-0238">DNA-binding</keyword>
<feature type="domain" description="HTH luxR-type" evidence="7">
    <location>
        <begin position="137"/>
        <end position="201"/>
    </location>
</feature>
<dbReference type="GO" id="GO:0006355">
    <property type="term" value="P:regulation of DNA-templated transcription"/>
    <property type="evidence" value="ECO:0007669"/>
    <property type="project" value="InterPro"/>
</dbReference>
<dbReference type="InterPro" id="IPR011006">
    <property type="entry name" value="CheY-like_superfamily"/>
</dbReference>
<keyword evidence="10" id="KW-1185">Reference proteome</keyword>
<dbReference type="InterPro" id="IPR039420">
    <property type="entry name" value="WalR-like"/>
</dbReference>
<name>A0A1H0F7C0_9BACI</name>
<dbReference type="InterPro" id="IPR000792">
    <property type="entry name" value="Tscrpt_reg_LuxR_C"/>
</dbReference>
<dbReference type="PRINTS" id="PR00038">
    <property type="entry name" value="HTHLUXR"/>
</dbReference>